<keyword evidence="4" id="KW-0249">Electron transport</keyword>
<feature type="domain" description="Cytochrome c" evidence="8">
    <location>
        <begin position="23"/>
        <end position="120"/>
    </location>
</feature>
<evidence type="ECO:0000256" key="1">
    <source>
        <dbReference type="ARBA" id="ARBA00022448"/>
    </source>
</evidence>
<dbReference type="PROSITE" id="PS51007">
    <property type="entry name" value="CYTC"/>
    <property type="match status" value="1"/>
</dbReference>
<dbReference type="Pfam" id="PF00034">
    <property type="entry name" value="Cytochrom_C"/>
    <property type="match status" value="1"/>
</dbReference>
<keyword evidence="5 6" id="KW-0408">Iron</keyword>
<dbReference type="InterPro" id="IPR002327">
    <property type="entry name" value="Cyt_c_1A/1B"/>
</dbReference>
<dbReference type="OrthoDB" id="9805828at2"/>
<evidence type="ECO:0000256" key="6">
    <source>
        <dbReference type="PROSITE-ProRule" id="PRU00433"/>
    </source>
</evidence>
<dbReference type="Proteomes" id="UP000275663">
    <property type="component" value="Chromosome"/>
</dbReference>
<feature type="chain" id="PRO_5018789233" evidence="7">
    <location>
        <begin position="22"/>
        <end position="120"/>
    </location>
</feature>
<dbReference type="AlphaFoldDB" id="A0A3Q9BPA6"/>
<name>A0A3Q9BPA6_9BURK</name>
<protein>
    <submittedName>
        <fullName evidence="9">C-type cytochrome</fullName>
    </submittedName>
</protein>
<organism evidence="9 10">
    <name type="scientific">Undibacterium parvum</name>
    <dbReference type="NCBI Taxonomy" id="401471"/>
    <lineage>
        <taxon>Bacteria</taxon>
        <taxon>Pseudomonadati</taxon>
        <taxon>Pseudomonadota</taxon>
        <taxon>Betaproteobacteria</taxon>
        <taxon>Burkholderiales</taxon>
        <taxon>Oxalobacteraceae</taxon>
        <taxon>Undibacterium</taxon>
    </lineage>
</organism>
<dbReference type="PANTHER" id="PTHR11961">
    <property type="entry name" value="CYTOCHROME C"/>
    <property type="match status" value="1"/>
</dbReference>
<evidence type="ECO:0000256" key="5">
    <source>
        <dbReference type="ARBA" id="ARBA00023004"/>
    </source>
</evidence>
<evidence type="ECO:0000259" key="8">
    <source>
        <dbReference type="PROSITE" id="PS51007"/>
    </source>
</evidence>
<feature type="signal peptide" evidence="7">
    <location>
        <begin position="1"/>
        <end position="21"/>
    </location>
</feature>
<dbReference type="GO" id="GO:0020037">
    <property type="term" value="F:heme binding"/>
    <property type="evidence" value="ECO:0007669"/>
    <property type="project" value="InterPro"/>
</dbReference>
<keyword evidence="2 6" id="KW-0349">Heme</keyword>
<evidence type="ECO:0000256" key="7">
    <source>
        <dbReference type="SAM" id="SignalP"/>
    </source>
</evidence>
<proteinExistence type="predicted"/>
<dbReference type="GO" id="GO:0046872">
    <property type="term" value="F:metal ion binding"/>
    <property type="evidence" value="ECO:0007669"/>
    <property type="project" value="UniProtKB-KW"/>
</dbReference>
<dbReference type="InterPro" id="IPR036909">
    <property type="entry name" value="Cyt_c-like_dom_sf"/>
</dbReference>
<dbReference type="InterPro" id="IPR009056">
    <property type="entry name" value="Cyt_c-like_dom"/>
</dbReference>
<keyword evidence="1" id="KW-0813">Transport</keyword>
<evidence type="ECO:0000313" key="9">
    <source>
        <dbReference type="EMBL" id="AZP11411.1"/>
    </source>
</evidence>
<dbReference type="RefSeq" id="WP_126126799.1">
    <property type="nucleotide sequence ID" value="NZ_CP034464.1"/>
</dbReference>
<dbReference type="KEGG" id="upv:EJN92_04980"/>
<keyword evidence="10" id="KW-1185">Reference proteome</keyword>
<evidence type="ECO:0000313" key="10">
    <source>
        <dbReference type="Proteomes" id="UP000275663"/>
    </source>
</evidence>
<dbReference type="Gene3D" id="1.10.760.10">
    <property type="entry name" value="Cytochrome c-like domain"/>
    <property type="match status" value="1"/>
</dbReference>
<keyword evidence="7" id="KW-0732">Signal</keyword>
<evidence type="ECO:0000256" key="2">
    <source>
        <dbReference type="ARBA" id="ARBA00022617"/>
    </source>
</evidence>
<dbReference type="PRINTS" id="PR00604">
    <property type="entry name" value="CYTCHRMECIAB"/>
</dbReference>
<dbReference type="SUPFAM" id="SSF46626">
    <property type="entry name" value="Cytochrome c"/>
    <property type="match status" value="1"/>
</dbReference>
<evidence type="ECO:0000256" key="3">
    <source>
        <dbReference type="ARBA" id="ARBA00022723"/>
    </source>
</evidence>
<evidence type="ECO:0000256" key="4">
    <source>
        <dbReference type="ARBA" id="ARBA00022982"/>
    </source>
</evidence>
<dbReference type="EMBL" id="CP034464">
    <property type="protein sequence ID" value="AZP11411.1"/>
    <property type="molecule type" value="Genomic_DNA"/>
</dbReference>
<dbReference type="GO" id="GO:0009055">
    <property type="term" value="F:electron transfer activity"/>
    <property type="evidence" value="ECO:0007669"/>
    <property type="project" value="InterPro"/>
</dbReference>
<accession>A0A3Q9BPA6</accession>
<gene>
    <name evidence="9" type="ORF">EJN92_04980</name>
</gene>
<keyword evidence="3 6" id="KW-0479">Metal-binding</keyword>
<reference evidence="9 10" key="1">
    <citation type="journal article" date="2011" name="Int. J. Syst. Evol. Microbiol.">
        <title>Description of Undibacterium oligocarboniphilum sp. nov., isolated from purified water, and Undibacterium pigrum strain CCUG 49012 as the type strain of Undibacterium parvum sp. nov., and emended descriptions of the genus Undibacterium and the species Undibacterium pigrum.</title>
        <authorList>
            <person name="Eder W."/>
            <person name="Wanner G."/>
            <person name="Ludwig W."/>
            <person name="Busse H.J."/>
            <person name="Ziemke-Kageler F."/>
            <person name="Lang E."/>
        </authorList>
    </citation>
    <scope>NUCLEOTIDE SEQUENCE [LARGE SCALE GENOMIC DNA]</scope>
    <source>
        <strain evidence="9 10">DSM 23061</strain>
    </source>
</reference>
<sequence length="120" mass="12905">MKIILTTVTLLSALLAPLAQAEGDLKNGQLLYGAQCIACHSIAASMAGPAHKGVFGRKAGSVADFEYSPALKKSKLLWTEKNLDLWLSNPEKFIPGQKMGYAVASAKDREDLIAYLKSQP</sequence>